<keyword evidence="3" id="KW-1185">Reference proteome</keyword>
<dbReference type="AlphaFoldDB" id="A0AAD1U8T7"/>
<feature type="compositionally biased region" description="Basic residues" evidence="1">
    <location>
        <begin position="282"/>
        <end position="291"/>
    </location>
</feature>
<feature type="compositionally biased region" description="Basic and acidic residues" evidence="1">
    <location>
        <begin position="437"/>
        <end position="450"/>
    </location>
</feature>
<feature type="region of interest" description="Disordered" evidence="1">
    <location>
        <begin position="279"/>
        <end position="347"/>
    </location>
</feature>
<feature type="region of interest" description="Disordered" evidence="1">
    <location>
        <begin position="1"/>
        <end position="21"/>
    </location>
</feature>
<comment type="caution">
    <text evidence="2">The sequence shown here is derived from an EMBL/GenBank/DDBJ whole genome shotgun (WGS) entry which is preliminary data.</text>
</comment>
<proteinExistence type="predicted"/>
<sequence length="481" mass="55551">MQWGKSKKKVNSRPKEKICKTKKCPKKAKDKELIKITENIEVPEDDLDDSFRVFCQNDHKDKLGFQEFHVKFSRDSYGHSKILREPVSPYQSHNIFMTPSCKERTGNSIFESQLATPKDQNVNAETEMSKLIPGKIWNTRLKNYQSSSDLKQRLTPRKSWGLELAQKPENFEKTDQLFQENNIHKSYTSRDHHKESETQLLRSTSMQIAPEKEEINLRKNIHAGSFKEPDQGCFEVTDLKITKNMKNKIHKRTMAAIKQATQGEQRRKQKEFKEFTLTPKTCGRKQGKKNSKSSEKFTNFEQNNPRKNKKVRRVSQENIKAERQINSIKSSKKSNRLGKKEKQSSRVSFGVAPQMNIRLNSKKNLDSNIPSANSHLNIMPHNKSGVKDHLNNLDISPEEFTITELENPRVDMVARSSSMALTSMEDNLASYPSESADDSHKKAEEVPSKKLSEKNCVLNSVRRKLNDYYNKKVTSRTTNES</sequence>
<evidence type="ECO:0000313" key="3">
    <source>
        <dbReference type="Proteomes" id="UP001295684"/>
    </source>
</evidence>
<dbReference type="Proteomes" id="UP001295684">
    <property type="component" value="Unassembled WGS sequence"/>
</dbReference>
<evidence type="ECO:0000256" key="1">
    <source>
        <dbReference type="SAM" id="MobiDB-lite"/>
    </source>
</evidence>
<feature type="compositionally biased region" description="Basic residues" evidence="1">
    <location>
        <begin position="1"/>
        <end position="12"/>
    </location>
</feature>
<accession>A0AAD1U8T7</accession>
<dbReference type="EMBL" id="CAMPGE010002387">
    <property type="protein sequence ID" value="CAI2361189.1"/>
    <property type="molecule type" value="Genomic_DNA"/>
</dbReference>
<reference evidence="2" key="1">
    <citation type="submission" date="2023-07" db="EMBL/GenBank/DDBJ databases">
        <authorList>
            <consortium name="AG Swart"/>
            <person name="Singh M."/>
            <person name="Singh A."/>
            <person name="Seah K."/>
            <person name="Emmerich C."/>
        </authorList>
    </citation>
    <scope>NUCLEOTIDE SEQUENCE</scope>
    <source>
        <strain evidence="2">DP1</strain>
    </source>
</reference>
<feature type="region of interest" description="Disordered" evidence="1">
    <location>
        <begin position="425"/>
        <end position="450"/>
    </location>
</feature>
<evidence type="ECO:0000313" key="2">
    <source>
        <dbReference type="EMBL" id="CAI2361189.1"/>
    </source>
</evidence>
<gene>
    <name evidence="2" type="ORF">ECRASSUSDP1_LOCUS2499</name>
</gene>
<feature type="compositionally biased region" description="Polar residues" evidence="1">
    <location>
        <begin position="296"/>
        <end position="305"/>
    </location>
</feature>
<name>A0AAD1U8T7_EUPCR</name>
<organism evidence="2 3">
    <name type="scientific">Euplotes crassus</name>
    <dbReference type="NCBI Taxonomy" id="5936"/>
    <lineage>
        <taxon>Eukaryota</taxon>
        <taxon>Sar</taxon>
        <taxon>Alveolata</taxon>
        <taxon>Ciliophora</taxon>
        <taxon>Intramacronucleata</taxon>
        <taxon>Spirotrichea</taxon>
        <taxon>Hypotrichia</taxon>
        <taxon>Euplotida</taxon>
        <taxon>Euplotidae</taxon>
        <taxon>Moneuplotes</taxon>
    </lineage>
</organism>
<protein>
    <submittedName>
        <fullName evidence="2">Uncharacterized protein</fullName>
    </submittedName>
</protein>